<evidence type="ECO:0000313" key="3">
    <source>
        <dbReference type="EMBL" id="SHG01031.1"/>
    </source>
</evidence>
<dbReference type="InterPro" id="IPR050623">
    <property type="entry name" value="Glucan_succinyl_AcylTrfase"/>
</dbReference>
<name>A0A1M5GC18_9BRAD</name>
<dbReference type="PANTHER" id="PTHR36927:SF1">
    <property type="entry name" value="MDO-LIKE PROTEIN"/>
    <property type="match status" value="1"/>
</dbReference>
<feature type="transmembrane region" description="Helical" evidence="1">
    <location>
        <begin position="187"/>
        <end position="208"/>
    </location>
</feature>
<feature type="transmembrane region" description="Helical" evidence="1">
    <location>
        <begin position="100"/>
        <end position="125"/>
    </location>
</feature>
<keyword evidence="1" id="KW-0812">Transmembrane</keyword>
<feature type="transmembrane region" description="Helical" evidence="1">
    <location>
        <begin position="228"/>
        <end position="247"/>
    </location>
</feature>
<dbReference type="Proteomes" id="UP000190675">
    <property type="component" value="Chromosome I"/>
</dbReference>
<proteinExistence type="predicted"/>
<feature type="transmembrane region" description="Helical" evidence="1">
    <location>
        <begin position="331"/>
        <end position="348"/>
    </location>
</feature>
<feature type="transmembrane region" description="Helical" evidence="1">
    <location>
        <begin position="23"/>
        <end position="46"/>
    </location>
</feature>
<sequence>MAEFGGGPVAPERLHALDAVRGFALLLGIVLHATLSFVPTTTRFWIIQDSHPSTTLAVLFFVIHVFRMTTFFLIAGFFAHMSFHRRGAWGFSRDRLQRIAVPLLVGWPILFAAMSFVVFWAASFAHGGVPPGPRNWPPVLPRFPLTHLWFLYVLLEFYTAVLLLRLVTVRLDESGRHRAGVDRLIALVMRSPLAPAILAIPIGIAFGADPKWLMWYGVRTPDQSLVTNLQAVVGFGTAFGVGWLLHRQIDLIRILERRWLSNVVAATILIAASLALAGLPPKPIGDIVTRLAGCACYALAIWTTTFAVIGLALRFLSGFSTTRRYLADSSYWLYLIHLPIVMALQVAVSPLDWPWPLKFATILLIALPVMLVSYQVLVRYSVIGAVLNGRRTRMLPQATELIRSQS</sequence>
<evidence type="ECO:0000313" key="4">
    <source>
        <dbReference type="Proteomes" id="UP000190675"/>
    </source>
</evidence>
<evidence type="ECO:0000256" key="1">
    <source>
        <dbReference type="SAM" id="Phobius"/>
    </source>
</evidence>
<keyword evidence="1" id="KW-1133">Transmembrane helix</keyword>
<gene>
    <name evidence="3" type="ORF">SAMN05444169_0037</name>
</gene>
<feature type="transmembrane region" description="Helical" evidence="1">
    <location>
        <begin position="360"/>
        <end position="387"/>
    </location>
</feature>
<dbReference type="EMBL" id="LT670818">
    <property type="protein sequence ID" value="SHG01031.1"/>
    <property type="molecule type" value="Genomic_DNA"/>
</dbReference>
<dbReference type="AlphaFoldDB" id="A0A1M5GC18"/>
<dbReference type="GO" id="GO:0016747">
    <property type="term" value="F:acyltransferase activity, transferring groups other than amino-acyl groups"/>
    <property type="evidence" value="ECO:0007669"/>
    <property type="project" value="InterPro"/>
</dbReference>
<dbReference type="RefSeq" id="WP_079563860.1">
    <property type="nucleotide sequence ID" value="NZ_LT670818.1"/>
</dbReference>
<feature type="transmembrane region" description="Helical" evidence="1">
    <location>
        <begin position="259"/>
        <end position="279"/>
    </location>
</feature>
<reference evidence="3 4" key="1">
    <citation type="submission" date="2016-11" db="EMBL/GenBank/DDBJ databases">
        <authorList>
            <person name="Jaros S."/>
            <person name="Januszkiewicz K."/>
            <person name="Wedrychowicz H."/>
        </authorList>
    </citation>
    <scope>NUCLEOTIDE SEQUENCE [LARGE SCALE GENOMIC DNA]</scope>
    <source>
        <strain evidence="3 4">GAS242</strain>
    </source>
</reference>
<feature type="transmembrane region" description="Helical" evidence="1">
    <location>
        <begin position="299"/>
        <end position="319"/>
    </location>
</feature>
<feature type="transmembrane region" description="Helical" evidence="1">
    <location>
        <begin position="58"/>
        <end position="79"/>
    </location>
</feature>
<dbReference type="Pfam" id="PF01757">
    <property type="entry name" value="Acyl_transf_3"/>
    <property type="match status" value="1"/>
</dbReference>
<accession>A0A1M5GC18</accession>
<protein>
    <recommendedName>
        <fullName evidence="2">Acyltransferase 3 domain-containing protein</fullName>
    </recommendedName>
</protein>
<feature type="transmembrane region" description="Helical" evidence="1">
    <location>
        <begin position="145"/>
        <end position="167"/>
    </location>
</feature>
<dbReference type="InterPro" id="IPR002656">
    <property type="entry name" value="Acyl_transf_3_dom"/>
</dbReference>
<dbReference type="OrthoDB" id="8288190at2"/>
<organism evidence="3 4">
    <name type="scientific">Bradyrhizobium erythrophlei</name>
    <dbReference type="NCBI Taxonomy" id="1437360"/>
    <lineage>
        <taxon>Bacteria</taxon>
        <taxon>Pseudomonadati</taxon>
        <taxon>Pseudomonadota</taxon>
        <taxon>Alphaproteobacteria</taxon>
        <taxon>Hyphomicrobiales</taxon>
        <taxon>Nitrobacteraceae</taxon>
        <taxon>Bradyrhizobium</taxon>
    </lineage>
</organism>
<feature type="domain" description="Acyltransferase 3" evidence="2">
    <location>
        <begin position="15"/>
        <end position="373"/>
    </location>
</feature>
<dbReference type="PANTHER" id="PTHR36927">
    <property type="entry name" value="BLR4337 PROTEIN"/>
    <property type="match status" value="1"/>
</dbReference>
<evidence type="ECO:0000259" key="2">
    <source>
        <dbReference type="Pfam" id="PF01757"/>
    </source>
</evidence>
<keyword evidence="1" id="KW-0472">Membrane</keyword>